<evidence type="ECO:0000256" key="8">
    <source>
        <dbReference type="ARBA" id="ARBA00023034"/>
    </source>
</evidence>
<evidence type="ECO:0000259" key="15">
    <source>
        <dbReference type="Pfam" id="PF16381"/>
    </source>
</evidence>
<evidence type="ECO:0000259" key="14">
    <source>
        <dbReference type="Pfam" id="PF08752"/>
    </source>
</evidence>
<keyword evidence="4 11" id="KW-0963">Cytoplasm</keyword>
<proteinExistence type="inferred from homology"/>
<dbReference type="PIRSF" id="PIRSF037093">
    <property type="entry name" value="Coatomer_gamma_subunit"/>
    <property type="match status" value="1"/>
</dbReference>
<evidence type="ECO:0000256" key="10">
    <source>
        <dbReference type="ARBA" id="ARBA00023329"/>
    </source>
</evidence>
<dbReference type="EMBL" id="JAWJWF010000004">
    <property type="protein sequence ID" value="KAK6633996.1"/>
    <property type="molecule type" value="Genomic_DNA"/>
</dbReference>
<name>A0ABR1B3B0_POLSC</name>
<dbReference type="InterPro" id="IPR013041">
    <property type="entry name" value="Clathrin_app_Ig-like_sf"/>
</dbReference>
<dbReference type="InterPro" id="IPR017106">
    <property type="entry name" value="Coatomer_gsu"/>
</dbReference>
<comment type="subunit">
    <text evidence="11">Oligomeric complex.</text>
</comment>
<dbReference type="InterPro" id="IPR009028">
    <property type="entry name" value="Coatomer/calthrin_app_sub_C"/>
</dbReference>
<keyword evidence="6 11" id="KW-0931">ER-Golgi transport</keyword>
<dbReference type="InterPro" id="IPR016024">
    <property type="entry name" value="ARM-type_fold"/>
</dbReference>
<evidence type="ECO:0000313" key="17">
    <source>
        <dbReference type="Proteomes" id="UP001359485"/>
    </source>
</evidence>
<evidence type="ECO:0000256" key="6">
    <source>
        <dbReference type="ARBA" id="ARBA00022892"/>
    </source>
</evidence>
<dbReference type="InterPro" id="IPR011989">
    <property type="entry name" value="ARM-like"/>
</dbReference>
<organism evidence="16 17">
    <name type="scientific">Polyplax serrata</name>
    <name type="common">Common mouse louse</name>
    <dbReference type="NCBI Taxonomy" id="468196"/>
    <lineage>
        <taxon>Eukaryota</taxon>
        <taxon>Metazoa</taxon>
        <taxon>Ecdysozoa</taxon>
        <taxon>Arthropoda</taxon>
        <taxon>Hexapoda</taxon>
        <taxon>Insecta</taxon>
        <taxon>Pterygota</taxon>
        <taxon>Neoptera</taxon>
        <taxon>Paraneoptera</taxon>
        <taxon>Psocodea</taxon>
        <taxon>Troctomorpha</taxon>
        <taxon>Phthiraptera</taxon>
        <taxon>Anoplura</taxon>
        <taxon>Polyplacidae</taxon>
        <taxon>Polyplax</taxon>
    </lineage>
</organism>
<dbReference type="Pfam" id="PF01602">
    <property type="entry name" value="Adaptin_N"/>
    <property type="match status" value="1"/>
</dbReference>
<sequence>MMTFKREKKEEEDGGGNPFANIEKTAVLQEARIFNDTPINPRKCTHTLTKILYLLNQGEQLGVTEATEAFFAMTKLFQSKDVILRRMVYLGIKELSGIAEDVIIVTSSLTKDMTGKEDLYRAAAIRALCSITDVTMLQAIERYMKQAIVDKNAAVSSAALVSSLHLTRVAGDVIKRWVNEAQEALNSEKIMVQYHALGVLYHIRKTDRLAVTKLVAKLTKMLLRSPYAVCMLIRITCKLLEEEGSSNDSPLFEFIESCLRHKSEMVIYEAAHAIVNLKRTTARELAPAVSVLQLFCNSSKPTLRFAAVRTLNKVAMMHPAIVIACNLDLENLITDANRSIATLAITTLLKTGAESSVERLMKQIATFVSEISDEFKIVVVQAIRALCLKFPRKHTVLMDFLSAMLRDEGGLEYKAAIVDTIITVIEDNPDAKETGLAHLCEFIEDCEHTSLAVRILHLLGKEGPQTKQPSRYIRFIYNRVILESASVRAAAVAAMAQFGALCPDLKPNIQVLLERCQMDTDDEVRDRATYYHSILQYNNISLTNQYIVESLQVSIPGLEKALNQYVLGPCDANFDMSTVPLPAVTEDFKSDKNKQANDSIFVPPTAPKVTVSREESFAEKLSEVEELKDIPGPLHKSSESVELTEVETEYVISCIKHSFPNHLVLQFNVLNTLGDQILEDVKMAVEPAGGFKIVKEIPIPKLAHGESGQNYVVMEYPEDVFASVGQFLKMKNMRNIVIIAQRLHQSIVSVISESFGATLKFMVKDCDPTTGLPDSDYGYMDEYMVEDVEVTLADQIQKVAKANFAMAWNEATNFFELEDTYVLSTVKSLEEAVNSIISFLGMGVADKSDKVQEGKSSHTLYLAGLFRGGEQVLVRAKLALSDGVTMQLSVKSTNQSVAELVASTIG</sequence>
<dbReference type="Proteomes" id="UP001359485">
    <property type="component" value="Unassembled WGS sequence"/>
</dbReference>
<evidence type="ECO:0000256" key="12">
    <source>
        <dbReference type="SAM" id="MobiDB-lite"/>
    </source>
</evidence>
<keyword evidence="17" id="KW-1185">Reference proteome</keyword>
<dbReference type="SUPFAM" id="SSF55711">
    <property type="entry name" value="Subdomain of clathrin and coatomer appendage domain"/>
    <property type="match status" value="1"/>
</dbReference>
<evidence type="ECO:0000256" key="5">
    <source>
        <dbReference type="ARBA" id="ARBA00022737"/>
    </source>
</evidence>
<keyword evidence="7 11" id="KW-0653">Protein transport</keyword>
<dbReference type="Gene3D" id="3.30.310.10">
    <property type="entry name" value="TATA-Binding Protein"/>
    <property type="match status" value="1"/>
</dbReference>
<dbReference type="PANTHER" id="PTHR10261:SF0">
    <property type="entry name" value="COATOMER SUBUNIT GAMMA-2"/>
    <property type="match status" value="1"/>
</dbReference>
<accession>A0ABR1B3B0</accession>
<dbReference type="Pfam" id="PF16381">
    <property type="entry name" value="Coatomer_g_Cpla"/>
    <property type="match status" value="1"/>
</dbReference>
<evidence type="ECO:0000256" key="3">
    <source>
        <dbReference type="ARBA" id="ARBA00022448"/>
    </source>
</evidence>
<evidence type="ECO:0000256" key="11">
    <source>
        <dbReference type="PIRNR" id="PIRNR037093"/>
    </source>
</evidence>
<evidence type="ECO:0000259" key="13">
    <source>
        <dbReference type="Pfam" id="PF01602"/>
    </source>
</evidence>
<comment type="function">
    <text evidence="11">The coatomer is a cytosolic protein complex that binds to dilysine motifs and reversibly associates with Golgi non-clathrin-coated vesicles, which further mediate biosynthetic protein transport from the ER, via the Golgi up to the trans Golgi network. Coatomer complex is required for budding from Golgi membranes, and is essential for the retrograde Golgi-to-ER transport of dilysine-tagged proteins.</text>
</comment>
<feature type="domain" description="Coatomer gamma subunit appendage Ig-like subdomain" evidence="14">
    <location>
        <begin position="616"/>
        <end position="719"/>
    </location>
</feature>
<keyword evidence="9 11" id="KW-0472">Membrane</keyword>
<keyword evidence="5" id="KW-0677">Repeat</keyword>
<comment type="subcellular location">
    <subcellularLocation>
        <location evidence="11">Cytoplasm</location>
    </subcellularLocation>
    <subcellularLocation>
        <location evidence="1 11">Golgi apparatus membrane</location>
        <topology evidence="1 11">Peripheral membrane protein</topology>
        <orientation evidence="1 11">Cytoplasmic side</orientation>
    </subcellularLocation>
    <subcellularLocation>
        <location evidence="11">Cytoplasmic vesicle</location>
        <location evidence="11">COPI-coated vesicle membrane</location>
        <topology evidence="11">Peripheral membrane protein</topology>
        <orientation evidence="11">Cytoplasmic side</orientation>
    </subcellularLocation>
</comment>
<feature type="region of interest" description="Disordered" evidence="12">
    <location>
        <begin position="1"/>
        <end position="20"/>
    </location>
</feature>
<feature type="domain" description="Coatomer gamma subunit appendage Ig-like subdomain" evidence="14">
    <location>
        <begin position="726"/>
        <end position="791"/>
    </location>
</feature>
<keyword evidence="10 11" id="KW-0968">Cytoplasmic vesicle</keyword>
<dbReference type="PANTHER" id="PTHR10261">
    <property type="entry name" value="COATOMER SUBUNIT GAMMA"/>
    <property type="match status" value="1"/>
</dbReference>
<keyword evidence="3 11" id="KW-0813">Transport</keyword>
<comment type="caution">
    <text evidence="16">The sequence shown here is derived from an EMBL/GenBank/DDBJ whole genome shotgun (WGS) entry which is preliminary data.</text>
</comment>
<dbReference type="InterPro" id="IPR012295">
    <property type="entry name" value="TBP_dom_sf"/>
</dbReference>
<dbReference type="Gene3D" id="2.60.40.1480">
    <property type="entry name" value="Coatomer, gamma subunit, appendage domain"/>
    <property type="match status" value="1"/>
</dbReference>
<evidence type="ECO:0000256" key="1">
    <source>
        <dbReference type="ARBA" id="ARBA00004255"/>
    </source>
</evidence>
<dbReference type="Pfam" id="PF08752">
    <property type="entry name" value="COP-gamma_platf"/>
    <property type="match status" value="2"/>
</dbReference>
<protein>
    <recommendedName>
        <fullName evidence="11">Coatomer subunit gamma</fullName>
    </recommendedName>
</protein>
<dbReference type="SUPFAM" id="SSF48371">
    <property type="entry name" value="ARM repeat"/>
    <property type="match status" value="1"/>
</dbReference>
<evidence type="ECO:0000256" key="4">
    <source>
        <dbReference type="ARBA" id="ARBA00022490"/>
    </source>
</evidence>
<dbReference type="Gene3D" id="1.25.10.10">
    <property type="entry name" value="Leucine-rich Repeat Variant"/>
    <property type="match status" value="2"/>
</dbReference>
<dbReference type="InterPro" id="IPR032154">
    <property type="entry name" value="Coatomer_g_Cpla"/>
</dbReference>
<dbReference type="InterPro" id="IPR013040">
    <property type="entry name" value="Coatomer_gsu_app_Ig-like_dom"/>
</dbReference>
<dbReference type="InterPro" id="IPR037067">
    <property type="entry name" value="Coatomer_gsu_app_sf"/>
</dbReference>
<feature type="domain" description="Clathrin/coatomer adaptor adaptin-like N-terminal" evidence="13">
    <location>
        <begin position="24"/>
        <end position="536"/>
    </location>
</feature>
<evidence type="ECO:0000256" key="9">
    <source>
        <dbReference type="ARBA" id="ARBA00023136"/>
    </source>
</evidence>
<dbReference type="SUPFAM" id="SSF49348">
    <property type="entry name" value="Clathrin adaptor appendage domain"/>
    <property type="match status" value="1"/>
</dbReference>
<dbReference type="InterPro" id="IPR002553">
    <property type="entry name" value="Clathrin/coatomer_adapt-like_N"/>
</dbReference>
<feature type="domain" description="Coatomer subunit gamma C-terminal" evidence="15">
    <location>
        <begin position="793"/>
        <end position="905"/>
    </location>
</feature>
<reference evidence="16 17" key="1">
    <citation type="submission" date="2023-09" db="EMBL/GenBank/DDBJ databases">
        <title>Genomes of two closely related lineages of the louse Polyplax serrata with different host specificities.</title>
        <authorList>
            <person name="Martinu J."/>
            <person name="Tarabai H."/>
            <person name="Stefka J."/>
            <person name="Hypsa V."/>
        </authorList>
    </citation>
    <scope>NUCLEOTIDE SEQUENCE [LARGE SCALE GENOMIC DNA]</scope>
    <source>
        <strain evidence="16">98ZLc_SE</strain>
    </source>
</reference>
<comment type="similarity">
    <text evidence="2 11">Belongs to the COPG family.</text>
</comment>
<evidence type="ECO:0000256" key="2">
    <source>
        <dbReference type="ARBA" id="ARBA00010720"/>
    </source>
</evidence>
<evidence type="ECO:0000313" key="16">
    <source>
        <dbReference type="EMBL" id="KAK6633996.1"/>
    </source>
</evidence>
<gene>
    <name evidence="16" type="ORF">RUM44_004603</name>
</gene>
<evidence type="ECO:0000256" key="7">
    <source>
        <dbReference type="ARBA" id="ARBA00022927"/>
    </source>
</evidence>
<keyword evidence="8 11" id="KW-0333">Golgi apparatus</keyword>
<feature type="compositionally biased region" description="Basic and acidic residues" evidence="12">
    <location>
        <begin position="1"/>
        <end position="11"/>
    </location>
</feature>